<dbReference type="OrthoDB" id="6113703at2759"/>
<feature type="region of interest" description="Disordered" evidence="1">
    <location>
        <begin position="280"/>
        <end position="309"/>
    </location>
</feature>
<evidence type="ECO:0000313" key="3">
    <source>
        <dbReference type="Proteomes" id="UP000230750"/>
    </source>
</evidence>
<proteinExistence type="predicted"/>
<dbReference type="Proteomes" id="UP000230750">
    <property type="component" value="Unassembled WGS sequence"/>
</dbReference>
<name>A0A2G8LQB8_STIJA</name>
<gene>
    <name evidence="2" type="ORF">BSL78_00621</name>
</gene>
<dbReference type="EMBL" id="MRZV01000012">
    <property type="protein sequence ID" value="PIK62421.1"/>
    <property type="molecule type" value="Genomic_DNA"/>
</dbReference>
<dbReference type="GO" id="GO:0003700">
    <property type="term" value="F:DNA-binding transcription factor activity"/>
    <property type="evidence" value="ECO:0007669"/>
    <property type="project" value="InterPro"/>
</dbReference>
<reference evidence="2 3" key="1">
    <citation type="journal article" date="2017" name="PLoS Biol.">
        <title>The sea cucumber genome provides insights into morphological evolution and visceral regeneration.</title>
        <authorList>
            <person name="Zhang X."/>
            <person name="Sun L."/>
            <person name="Yuan J."/>
            <person name="Sun Y."/>
            <person name="Gao Y."/>
            <person name="Zhang L."/>
            <person name="Li S."/>
            <person name="Dai H."/>
            <person name="Hamel J.F."/>
            <person name="Liu C."/>
            <person name="Yu Y."/>
            <person name="Liu S."/>
            <person name="Lin W."/>
            <person name="Guo K."/>
            <person name="Jin S."/>
            <person name="Xu P."/>
            <person name="Storey K.B."/>
            <person name="Huan P."/>
            <person name="Zhang T."/>
            <person name="Zhou Y."/>
            <person name="Zhang J."/>
            <person name="Lin C."/>
            <person name="Li X."/>
            <person name="Xing L."/>
            <person name="Huo D."/>
            <person name="Sun M."/>
            <person name="Wang L."/>
            <person name="Mercier A."/>
            <person name="Li F."/>
            <person name="Yang H."/>
            <person name="Xiang J."/>
        </authorList>
    </citation>
    <scope>NUCLEOTIDE SEQUENCE [LARGE SCALE GENOMIC DNA]</scope>
    <source>
        <strain evidence="2">Shaxun</strain>
        <tissue evidence="2">Muscle</tissue>
    </source>
</reference>
<dbReference type="AlphaFoldDB" id="A0A2G8LQB8"/>
<accession>A0A2G8LQB8</accession>
<sequence length="429" mass="49639">MAEDAPKDIPGSSEEDCERIDVEFPKLFYVSNMVAVKDVIQNYELRTKSQFAANRETKNFASNWSIFSALPKHRITWQDREGRYEKIPNDGIPFIVVGKRSMSCTFGPTYRSKATEKMKNTNKLKGKKNRTVAQRSVNCPAQISIREIHKFPEFSLQSDRNTKHQREKMMRELKHALIKQKQIGERRFYVSLPRMKDHKGHDFEKDICKLRTDYRVIRNSDFIYRRIFDPKKLSELIAKYVREELFKDGPAPPVSDARFYPSKRRILNIISRKKHCSPDFIFSPREKRSSPSDPSEHNKSKKRKEDVYDTKTMRGNVAEVLLMLDKHDIAIAGEEEVDGSSREAEAVVEGDGRIRKLETEKTLSSHSENIQNIVVDPSEVTELPAEKQSCLDLLEKVKPLIVFSNQSEPVARLKLKLEQSINELEGCFG</sequence>
<dbReference type="Pfam" id="PF15299">
    <property type="entry name" value="ALS2CR8"/>
    <property type="match status" value="1"/>
</dbReference>
<evidence type="ECO:0000313" key="2">
    <source>
        <dbReference type="EMBL" id="PIK62421.1"/>
    </source>
</evidence>
<keyword evidence="3" id="KW-1185">Reference proteome</keyword>
<evidence type="ECO:0000256" key="1">
    <source>
        <dbReference type="SAM" id="MobiDB-lite"/>
    </source>
</evidence>
<comment type="caution">
    <text evidence="2">The sequence shown here is derived from an EMBL/GenBank/DDBJ whole genome shotgun (WGS) entry which is preliminary data.</text>
</comment>
<feature type="compositionally biased region" description="Basic and acidic residues" evidence="1">
    <location>
        <begin position="284"/>
        <end position="309"/>
    </location>
</feature>
<dbReference type="PANTHER" id="PTHR47456">
    <property type="entry name" value="PHD-TYPE DOMAIN-CONTAINING PROTEIN"/>
    <property type="match status" value="1"/>
</dbReference>
<protein>
    <submittedName>
        <fullName evidence="2">Uncharacterized protein</fullName>
    </submittedName>
</protein>
<dbReference type="InterPro" id="IPR029309">
    <property type="entry name" value="CaRF"/>
</dbReference>
<dbReference type="PANTHER" id="PTHR47456:SF1">
    <property type="entry name" value="PHD-TYPE DOMAIN-CONTAINING PROTEIN"/>
    <property type="match status" value="1"/>
</dbReference>
<organism evidence="2 3">
    <name type="scientific">Stichopus japonicus</name>
    <name type="common">Sea cucumber</name>
    <dbReference type="NCBI Taxonomy" id="307972"/>
    <lineage>
        <taxon>Eukaryota</taxon>
        <taxon>Metazoa</taxon>
        <taxon>Echinodermata</taxon>
        <taxon>Eleutherozoa</taxon>
        <taxon>Echinozoa</taxon>
        <taxon>Holothuroidea</taxon>
        <taxon>Aspidochirotacea</taxon>
        <taxon>Aspidochirotida</taxon>
        <taxon>Stichopodidae</taxon>
        <taxon>Apostichopus</taxon>
    </lineage>
</organism>